<comment type="caution">
    <text evidence="9">The sequence shown here is derived from an EMBL/GenBank/DDBJ whole genome shotgun (WGS) entry which is preliminary data.</text>
</comment>
<keyword evidence="10" id="KW-1185">Reference proteome</keyword>
<evidence type="ECO:0000256" key="6">
    <source>
        <dbReference type="RuleBase" id="RU003983"/>
    </source>
</evidence>
<keyword evidence="4 6" id="KW-0862">Zinc</keyword>
<sequence length="262" mass="28827">MKTILLVVLAGFMMACSTVPLTNRKQLSLIPAEEMQSLAAENYNAVLDSSQLSNNTEAINSIRDVGSEIASAVQDYLKKIGREDLIEGYAWEFNLIESPQVNAWCMPGGKIAFYTGILPVCEDENGIAVVMSHEIAHAIAQHGNERMSQEMALQMGGVALSEALATQKTETTSLAMLAYGTGAQLGVILPYSRSHESEADEMGLYFMAMAGYDPREAPKFWERMLQSSQSGVPEFLSTHPDPKNRIKALNEHLPKALEYYNE</sequence>
<dbReference type="CDD" id="cd07331">
    <property type="entry name" value="M48C_Oma1_like"/>
    <property type="match status" value="1"/>
</dbReference>
<feature type="chain" id="PRO_5019210758" evidence="7">
    <location>
        <begin position="18"/>
        <end position="262"/>
    </location>
</feature>
<dbReference type="EMBL" id="RAPN01000001">
    <property type="protein sequence ID" value="RKD91290.1"/>
    <property type="molecule type" value="Genomic_DNA"/>
</dbReference>
<comment type="similarity">
    <text evidence="6">Belongs to the peptidase M48 family.</text>
</comment>
<evidence type="ECO:0000256" key="7">
    <source>
        <dbReference type="SAM" id="SignalP"/>
    </source>
</evidence>
<dbReference type="GO" id="GO:0051603">
    <property type="term" value="P:proteolysis involved in protein catabolic process"/>
    <property type="evidence" value="ECO:0007669"/>
    <property type="project" value="TreeGrafter"/>
</dbReference>
<dbReference type="Gene3D" id="3.30.2010.10">
    <property type="entry name" value="Metalloproteases ('zincins'), catalytic domain"/>
    <property type="match status" value="1"/>
</dbReference>
<dbReference type="InterPro" id="IPR001915">
    <property type="entry name" value="Peptidase_M48"/>
</dbReference>
<proteinExistence type="inferred from homology"/>
<dbReference type="OrthoDB" id="9810445at2"/>
<dbReference type="Pfam" id="PF01435">
    <property type="entry name" value="Peptidase_M48"/>
    <property type="match status" value="1"/>
</dbReference>
<evidence type="ECO:0000259" key="8">
    <source>
        <dbReference type="Pfam" id="PF01435"/>
    </source>
</evidence>
<evidence type="ECO:0000256" key="1">
    <source>
        <dbReference type="ARBA" id="ARBA00022670"/>
    </source>
</evidence>
<dbReference type="GO" id="GO:0046872">
    <property type="term" value="F:metal ion binding"/>
    <property type="evidence" value="ECO:0007669"/>
    <property type="project" value="UniProtKB-KW"/>
</dbReference>
<evidence type="ECO:0000256" key="3">
    <source>
        <dbReference type="ARBA" id="ARBA00022801"/>
    </source>
</evidence>
<dbReference type="GO" id="GO:0016020">
    <property type="term" value="C:membrane"/>
    <property type="evidence" value="ECO:0007669"/>
    <property type="project" value="TreeGrafter"/>
</dbReference>
<dbReference type="InterPro" id="IPR051156">
    <property type="entry name" value="Mito/Outer_Membr_Metalloprot"/>
</dbReference>
<comment type="cofactor">
    <cofactor evidence="6">
        <name>Zn(2+)</name>
        <dbReference type="ChEBI" id="CHEBI:29105"/>
    </cofactor>
    <text evidence="6">Binds 1 zinc ion per subunit.</text>
</comment>
<evidence type="ECO:0000256" key="5">
    <source>
        <dbReference type="ARBA" id="ARBA00023049"/>
    </source>
</evidence>
<gene>
    <name evidence="9" type="ORF">BC643_1643</name>
</gene>
<keyword evidence="7" id="KW-0732">Signal</keyword>
<evidence type="ECO:0000313" key="10">
    <source>
        <dbReference type="Proteomes" id="UP000283387"/>
    </source>
</evidence>
<keyword evidence="2" id="KW-0479">Metal-binding</keyword>
<evidence type="ECO:0000256" key="2">
    <source>
        <dbReference type="ARBA" id="ARBA00022723"/>
    </source>
</evidence>
<keyword evidence="3 6" id="KW-0378">Hydrolase</keyword>
<dbReference type="PANTHER" id="PTHR22726:SF1">
    <property type="entry name" value="METALLOENDOPEPTIDASE OMA1, MITOCHONDRIAL"/>
    <property type="match status" value="1"/>
</dbReference>
<keyword evidence="1 6" id="KW-0645">Protease</keyword>
<name>A0A419W788_9BACT</name>
<keyword evidence="5 6" id="KW-0482">Metalloprotease</keyword>
<dbReference type="PROSITE" id="PS51257">
    <property type="entry name" value="PROKAR_LIPOPROTEIN"/>
    <property type="match status" value="1"/>
</dbReference>
<dbReference type="Proteomes" id="UP000283387">
    <property type="component" value="Unassembled WGS sequence"/>
</dbReference>
<dbReference type="AlphaFoldDB" id="A0A419W788"/>
<evidence type="ECO:0000313" key="9">
    <source>
        <dbReference type="EMBL" id="RKD91290.1"/>
    </source>
</evidence>
<evidence type="ECO:0000256" key="4">
    <source>
        <dbReference type="ARBA" id="ARBA00022833"/>
    </source>
</evidence>
<protein>
    <submittedName>
        <fullName evidence="9">Peptidase M48-like protein</fullName>
    </submittedName>
</protein>
<feature type="signal peptide" evidence="7">
    <location>
        <begin position="1"/>
        <end position="17"/>
    </location>
</feature>
<organism evidence="9 10">
    <name type="scientific">Mangrovibacterium diazotrophicum</name>
    <dbReference type="NCBI Taxonomy" id="1261403"/>
    <lineage>
        <taxon>Bacteria</taxon>
        <taxon>Pseudomonadati</taxon>
        <taxon>Bacteroidota</taxon>
        <taxon>Bacteroidia</taxon>
        <taxon>Marinilabiliales</taxon>
        <taxon>Prolixibacteraceae</taxon>
        <taxon>Mangrovibacterium</taxon>
    </lineage>
</organism>
<dbReference type="RefSeq" id="WP_120272604.1">
    <property type="nucleotide sequence ID" value="NZ_RAPN01000001.1"/>
</dbReference>
<feature type="domain" description="Peptidase M48" evidence="8">
    <location>
        <begin position="69"/>
        <end position="251"/>
    </location>
</feature>
<dbReference type="PANTHER" id="PTHR22726">
    <property type="entry name" value="METALLOENDOPEPTIDASE OMA1"/>
    <property type="match status" value="1"/>
</dbReference>
<accession>A0A419W788</accession>
<dbReference type="GO" id="GO:0004222">
    <property type="term" value="F:metalloendopeptidase activity"/>
    <property type="evidence" value="ECO:0007669"/>
    <property type="project" value="InterPro"/>
</dbReference>
<reference evidence="9 10" key="1">
    <citation type="submission" date="2018-09" db="EMBL/GenBank/DDBJ databases">
        <title>Genomic Encyclopedia of Archaeal and Bacterial Type Strains, Phase II (KMG-II): from individual species to whole genera.</title>
        <authorList>
            <person name="Goeker M."/>
        </authorList>
    </citation>
    <scope>NUCLEOTIDE SEQUENCE [LARGE SCALE GENOMIC DNA]</scope>
    <source>
        <strain evidence="9 10">DSM 27148</strain>
    </source>
</reference>